<dbReference type="SMART" id="SM00160">
    <property type="entry name" value="RanBD"/>
    <property type="match status" value="1"/>
</dbReference>
<reference evidence="4" key="1">
    <citation type="journal article" date="2023" name="Commun. Biol.">
        <title>Genome analysis of Parmales, the sister group of diatoms, reveals the evolutionary specialization of diatoms from phago-mixotrophs to photoautotrophs.</title>
        <authorList>
            <person name="Ban H."/>
            <person name="Sato S."/>
            <person name="Yoshikawa S."/>
            <person name="Yamada K."/>
            <person name="Nakamura Y."/>
            <person name="Ichinomiya M."/>
            <person name="Sato N."/>
            <person name="Blanc-Mathieu R."/>
            <person name="Endo H."/>
            <person name="Kuwata A."/>
            <person name="Ogata H."/>
        </authorList>
    </citation>
    <scope>NUCLEOTIDE SEQUENCE [LARGE SCALE GENOMIC DNA]</scope>
    <source>
        <strain evidence="4">NIES 3699</strain>
    </source>
</reference>
<feature type="compositionally biased region" description="Low complexity" evidence="1">
    <location>
        <begin position="128"/>
        <end position="159"/>
    </location>
</feature>
<feature type="region of interest" description="Disordered" evidence="1">
    <location>
        <begin position="1"/>
        <end position="26"/>
    </location>
</feature>
<name>A0A9W7B257_9STRA</name>
<dbReference type="InterPro" id="IPR000156">
    <property type="entry name" value="Ran_bind_dom"/>
</dbReference>
<dbReference type="InterPro" id="IPR045255">
    <property type="entry name" value="RanBP1-like"/>
</dbReference>
<feature type="compositionally biased region" description="Polar residues" evidence="1">
    <location>
        <begin position="1"/>
        <end position="10"/>
    </location>
</feature>
<dbReference type="PANTHER" id="PTHR23138:SF183">
    <property type="entry name" value="RANBD1 DOMAIN-CONTAINING PROTEIN"/>
    <property type="match status" value="1"/>
</dbReference>
<accession>A0A9W7B257</accession>
<feature type="compositionally biased region" description="Basic and acidic residues" evidence="1">
    <location>
        <begin position="75"/>
        <end position="84"/>
    </location>
</feature>
<feature type="region of interest" description="Disordered" evidence="1">
    <location>
        <begin position="68"/>
        <end position="210"/>
    </location>
</feature>
<evidence type="ECO:0000259" key="2">
    <source>
        <dbReference type="PROSITE" id="PS50196"/>
    </source>
</evidence>
<dbReference type="AlphaFoldDB" id="A0A9W7B257"/>
<feature type="compositionally biased region" description="Pro residues" evidence="1">
    <location>
        <begin position="182"/>
        <end position="204"/>
    </location>
</feature>
<dbReference type="PROSITE" id="PS50196">
    <property type="entry name" value="RANBD1"/>
    <property type="match status" value="1"/>
</dbReference>
<evidence type="ECO:0000313" key="3">
    <source>
        <dbReference type="EMBL" id="GMH82484.1"/>
    </source>
</evidence>
<dbReference type="Proteomes" id="UP001165160">
    <property type="component" value="Unassembled WGS sequence"/>
</dbReference>
<proteinExistence type="predicted"/>
<protein>
    <recommendedName>
        <fullName evidence="2">RanBD1 domain-containing protein</fullName>
    </recommendedName>
</protein>
<gene>
    <name evidence="3" type="ORF">TrVE_jg608</name>
</gene>
<dbReference type="EMBL" id="BRXX01000015">
    <property type="protein sequence ID" value="GMH82484.1"/>
    <property type="molecule type" value="Genomic_DNA"/>
</dbReference>
<dbReference type="Gene3D" id="2.30.29.30">
    <property type="entry name" value="Pleckstrin-homology domain (PH domain)/Phosphotyrosine-binding domain (PTB)"/>
    <property type="match status" value="1"/>
</dbReference>
<feature type="compositionally biased region" description="Low complexity" evidence="1">
    <location>
        <begin position="166"/>
        <end position="181"/>
    </location>
</feature>
<evidence type="ECO:0000313" key="4">
    <source>
        <dbReference type="Proteomes" id="UP001165160"/>
    </source>
</evidence>
<organism evidence="3 4">
    <name type="scientific">Triparma verrucosa</name>
    <dbReference type="NCBI Taxonomy" id="1606542"/>
    <lineage>
        <taxon>Eukaryota</taxon>
        <taxon>Sar</taxon>
        <taxon>Stramenopiles</taxon>
        <taxon>Ochrophyta</taxon>
        <taxon>Bolidophyceae</taxon>
        <taxon>Parmales</taxon>
        <taxon>Triparmaceae</taxon>
        <taxon>Triparma</taxon>
    </lineage>
</organism>
<comment type="caution">
    <text evidence="3">The sequence shown here is derived from an EMBL/GenBank/DDBJ whole genome shotgun (WGS) entry which is preliminary data.</text>
</comment>
<dbReference type="InterPro" id="IPR011993">
    <property type="entry name" value="PH-like_dom_sf"/>
</dbReference>
<dbReference type="GO" id="GO:0005096">
    <property type="term" value="F:GTPase activator activity"/>
    <property type="evidence" value="ECO:0007669"/>
    <property type="project" value="TreeGrafter"/>
</dbReference>
<dbReference type="GO" id="GO:0005643">
    <property type="term" value="C:nuclear pore"/>
    <property type="evidence" value="ECO:0007669"/>
    <property type="project" value="TreeGrafter"/>
</dbReference>
<dbReference type="PANTHER" id="PTHR23138">
    <property type="entry name" value="RAN BINDING PROTEIN"/>
    <property type="match status" value="1"/>
</dbReference>
<evidence type="ECO:0000256" key="1">
    <source>
        <dbReference type="SAM" id="MobiDB-lite"/>
    </source>
</evidence>
<keyword evidence="4" id="KW-1185">Reference proteome</keyword>
<dbReference type="SUPFAM" id="SSF50729">
    <property type="entry name" value="PH domain-like"/>
    <property type="match status" value="1"/>
</dbReference>
<sequence length="368" mass="38120">MAKHQSAANPTQTKEQQEEKTKTTSAAFKSSGFATFSAGSNPFKSALAKGASNGFGFGSTFTTTATATATATNNTEKKEEKEKSGASAFGTSGFASFTKGNPFATALASTGNRSGSGFGFTNPPPPSASSTSETPETNTNTNDANPNTSPDPPSAASTSAPPPPTSSSSPTPDAATTTNSSNPPPPPASSSAPPSPTVAGPPPSNGEESEQCVLQLRIKTFRLTTARDLEKAPPTETSQSVPKKVGEWKEMGIGPIRVLQPPSSSSTTHVRLVQRRETTPGGQGTKVLLNCTISTCELDSSLFEAPSNSTSPNSGKIFKPEGKFCRVGAPVQDGDEVVFETYLLKFKSEGDREIFTNVVADSCGYTKL</sequence>
<dbReference type="GO" id="GO:0005737">
    <property type="term" value="C:cytoplasm"/>
    <property type="evidence" value="ECO:0007669"/>
    <property type="project" value="TreeGrafter"/>
</dbReference>
<feature type="domain" description="RanBD1" evidence="2">
    <location>
        <begin position="205"/>
        <end position="362"/>
    </location>
</feature>